<accession>A0A1G2F3S1</accession>
<organism evidence="2 3">
    <name type="scientific">Candidatus Niyogibacteria bacterium RIFCSPLOWO2_12_FULL_41_13</name>
    <dbReference type="NCBI Taxonomy" id="1801726"/>
    <lineage>
        <taxon>Bacteria</taxon>
        <taxon>Candidatus Niyogiibacteriota</taxon>
    </lineage>
</organism>
<evidence type="ECO:0000313" key="2">
    <source>
        <dbReference type="EMBL" id="OGZ32736.1"/>
    </source>
</evidence>
<feature type="transmembrane region" description="Helical" evidence="1">
    <location>
        <begin position="6"/>
        <end position="25"/>
    </location>
</feature>
<comment type="caution">
    <text evidence="2">The sequence shown here is derived from an EMBL/GenBank/DDBJ whole genome shotgun (WGS) entry which is preliminary data.</text>
</comment>
<keyword evidence="1" id="KW-0812">Transmembrane</keyword>
<sequence length="76" mass="8674">MNKKFLIAAFILVVAALAMTAYFILRSKPKIPPKPVEKAKPIIEINPISNPLEKKPELNPIEKINPFKDIYKNPFE</sequence>
<gene>
    <name evidence="2" type="ORF">A3H02_02020</name>
</gene>
<dbReference type="STRING" id="1801726.A3H02_02020"/>
<dbReference type="Proteomes" id="UP000176787">
    <property type="component" value="Unassembled WGS sequence"/>
</dbReference>
<protein>
    <submittedName>
        <fullName evidence="2">Uncharacterized protein</fullName>
    </submittedName>
</protein>
<proteinExistence type="predicted"/>
<reference evidence="2 3" key="1">
    <citation type="journal article" date="2016" name="Nat. Commun.">
        <title>Thousands of microbial genomes shed light on interconnected biogeochemical processes in an aquifer system.</title>
        <authorList>
            <person name="Anantharaman K."/>
            <person name="Brown C.T."/>
            <person name="Hug L.A."/>
            <person name="Sharon I."/>
            <person name="Castelle C.J."/>
            <person name="Probst A.J."/>
            <person name="Thomas B.C."/>
            <person name="Singh A."/>
            <person name="Wilkins M.J."/>
            <person name="Karaoz U."/>
            <person name="Brodie E.L."/>
            <person name="Williams K.H."/>
            <person name="Hubbard S.S."/>
            <person name="Banfield J.F."/>
        </authorList>
    </citation>
    <scope>NUCLEOTIDE SEQUENCE [LARGE SCALE GENOMIC DNA]</scope>
</reference>
<keyword evidence="1" id="KW-1133">Transmembrane helix</keyword>
<dbReference type="AlphaFoldDB" id="A0A1G2F3S1"/>
<name>A0A1G2F3S1_9BACT</name>
<evidence type="ECO:0000256" key="1">
    <source>
        <dbReference type="SAM" id="Phobius"/>
    </source>
</evidence>
<evidence type="ECO:0000313" key="3">
    <source>
        <dbReference type="Proteomes" id="UP000176787"/>
    </source>
</evidence>
<dbReference type="EMBL" id="MHMS01000002">
    <property type="protein sequence ID" value="OGZ32736.1"/>
    <property type="molecule type" value="Genomic_DNA"/>
</dbReference>
<keyword evidence="1" id="KW-0472">Membrane</keyword>